<dbReference type="RefSeq" id="WP_109907885.1">
    <property type="nucleotide sequence ID" value="NZ_QGLE01000016.1"/>
</dbReference>
<name>A0A317DUU6_9PROT</name>
<keyword evidence="1" id="KW-0472">Membrane</keyword>
<feature type="transmembrane region" description="Helical" evidence="1">
    <location>
        <begin position="217"/>
        <end position="238"/>
    </location>
</feature>
<keyword evidence="1" id="KW-1133">Transmembrane helix</keyword>
<feature type="transmembrane region" description="Helical" evidence="1">
    <location>
        <begin position="107"/>
        <end position="126"/>
    </location>
</feature>
<dbReference type="EMBL" id="QGLE01000016">
    <property type="protein sequence ID" value="PWR18172.1"/>
    <property type="molecule type" value="Genomic_DNA"/>
</dbReference>
<feature type="transmembrane region" description="Helical" evidence="1">
    <location>
        <begin position="146"/>
        <end position="166"/>
    </location>
</feature>
<dbReference type="Proteomes" id="UP000245461">
    <property type="component" value="Unassembled WGS sequence"/>
</dbReference>
<dbReference type="InterPro" id="IPR012666">
    <property type="entry name" value="CbtA_put"/>
</dbReference>
<dbReference type="Pfam" id="PF09490">
    <property type="entry name" value="CbtA"/>
    <property type="match status" value="1"/>
</dbReference>
<sequence>MVPALLMRGMLIGILAGLLAFGFARVFGEPPVERAIALEGAPSHSHGGGDTADTHGAADEPELVSRDVQRGLGLLTGTVVYGAALGGILALVFAYAQGRLGAIGPRATAALLALAGFAVIYLVPQIKYPASPPVVSSPETIGPRTALYLSMVLFSLAAAVAALAGGRRAARALGLWNGAILGGALYLGAVTAAMLALPAVTEMPAEFPAALLWDFRLAAVGTQAVLWAALGLGFGLVAERRLEAARGSGLLRAA</sequence>
<accession>A0A317DUU6</accession>
<reference evidence="2 3" key="1">
    <citation type="submission" date="2018-05" db="EMBL/GenBank/DDBJ databases">
        <title>Zavarzinia sp. HR-AS.</title>
        <authorList>
            <person name="Lee Y."/>
            <person name="Jeon C.O."/>
        </authorList>
    </citation>
    <scope>NUCLEOTIDE SEQUENCE [LARGE SCALE GENOMIC DNA]</scope>
    <source>
        <strain evidence="2 3">HR-AS</strain>
    </source>
</reference>
<dbReference type="OrthoDB" id="6851830at2"/>
<keyword evidence="3" id="KW-1185">Reference proteome</keyword>
<evidence type="ECO:0000313" key="2">
    <source>
        <dbReference type="EMBL" id="PWR18172.1"/>
    </source>
</evidence>
<dbReference type="AlphaFoldDB" id="A0A317DUU6"/>
<evidence type="ECO:0000256" key="1">
    <source>
        <dbReference type="SAM" id="Phobius"/>
    </source>
</evidence>
<feature type="transmembrane region" description="Helical" evidence="1">
    <location>
        <begin position="173"/>
        <end position="197"/>
    </location>
</feature>
<comment type="caution">
    <text evidence="2">The sequence shown here is derived from an EMBL/GenBank/DDBJ whole genome shotgun (WGS) entry which is preliminary data.</text>
</comment>
<evidence type="ECO:0000313" key="3">
    <source>
        <dbReference type="Proteomes" id="UP000245461"/>
    </source>
</evidence>
<organism evidence="2 3">
    <name type="scientific">Zavarzinia aquatilis</name>
    <dbReference type="NCBI Taxonomy" id="2211142"/>
    <lineage>
        <taxon>Bacteria</taxon>
        <taxon>Pseudomonadati</taxon>
        <taxon>Pseudomonadota</taxon>
        <taxon>Alphaproteobacteria</taxon>
        <taxon>Rhodospirillales</taxon>
        <taxon>Zavarziniaceae</taxon>
        <taxon>Zavarzinia</taxon>
    </lineage>
</organism>
<keyword evidence="1" id="KW-0812">Transmembrane</keyword>
<gene>
    <name evidence="2" type="ORF">DKG74_19655</name>
</gene>
<evidence type="ECO:0008006" key="4">
    <source>
        <dbReference type="Google" id="ProtNLM"/>
    </source>
</evidence>
<protein>
    <recommendedName>
        <fullName evidence="4">Cobalt transporter</fullName>
    </recommendedName>
</protein>
<feature type="transmembrane region" description="Helical" evidence="1">
    <location>
        <begin position="72"/>
        <end position="95"/>
    </location>
</feature>
<proteinExistence type="predicted"/>